<evidence type="ECO:0000256" key="2">
    <source>
        <dbReference type="ARBA" id="ARBA00022692"/>
    </source>
</evidence>
<name>A0ABS2DDG8_9BACI</name>
<evidence type="ECO:0000259" key="6">
    <source>
        <dbReference type="Pfam" id="PF06803"/>
    </source>
</evidence>
<dbReference type="InterPro" id="IPR016941">
    <property type="entry name" value="UCP029962"/>
</dbReference>
<keyword evidence="8" id="KW-1185">Reference proteome</keyword>
<gene>
    <name evidence="7" type="ORF">JR050_02255</name>
</gene>
<evidence type="ECO:0000256" key="3">
    <source>
        <dbReference type="ARBA" id="ARBA00022989"/>
    </source>
</evidence>
<keyword evidence="4 5" id="KW-0472">Membrane</keyword>
<keyword evidence="3 5" id="KW-1133">Transmembrane helix</keyword>
<dbReference type="Pfam" id="PF06803">
    <property type="entry name" value="DUF1232"/>
    <property type="match status" value="1"/>
</dbReference>
<evidence type="ECO:0000256" key="4">
    <source>
        <dbReference type="ARBA" id="ARBA00023136"/>
    </source>
</evidence>
<comment type="caution">
    <text evidence="7">The sequence shown here is derived from an EMBL/GenBank/DDBJ whole genome shotgun (WGS) entry which is preliminary data.</text>
</comment>
<dbReference type="InterPro" id="IPR010652">
    <property type="entry name" value="DUF1232"/>
</dbReference>
<comment type="subcellular location">
    <subcellularLocation>
        <location evidence="1">Endomembrane system</location>
        <topology evidence="1">Multi-pass membrane protein</topology>
    </subcellularLocation>
</comment>
<dbReference type="Proteomes" id="UP001518925">
    <property type="component" value="Unassembled WGS sequence"/>
</dbReference>
<reference evidence="7 8" key="1">
    <citation type="submission" date="2021-02" db="EMBL/GenBank/DDBJ databases">
        <title>Bacillus sp. RD4P76, an endophyte from a halophyte.</title>
        <authorList>
            <person name="Sun J.-Q."/>
        </authorList>
    </citation>
    <scope>NUCLEOTIDE SEQUENCE [LARGE SCALE GENOMIC DNA]</scope>
    <source>
        <strain evidence="7 8">RD4P76</strain>
    </source>
</reference>
<keyword evidence="2 5" id="KW-0812">Transmembrane</keyword>
<evidence type="ECO:0000256" key="1">
    <source>
        <dbReference type="ARBA" id="ARBA00004127"/>
    </source>
</evidence>
<accession>A0ABS2DDG8</accession>
<organism evidence="7 8">
    <name type="scientific">Bacillus suaedaesalsae</name>
    <dbReference type="NCBI Taxonomy" id="2810349"/>
    <lineage>
        <taxon>Bacteria</taxon>
        <taxon>Bacillati</taxon>
        <taxon>Bacillota</taxon>
        <taxon>Bacilli</taxon>
        <taxon>Bacillales</taxon>
        <taxon>Bacillaceae</taxon>
        <taxon>Bacillus</taxon>
    </lineage>
</organism>
<feature type="domain" description="DUF1232" evidence="6">
    <location>
        <begin position="36"/>
        <end position="71"/>
    </location>
</feature>
<dbReference type="EMBL" id="JAFELM010000013">
    <property type="protein sequence ID" value="MBM6616504.1"/>
    <property type="molecule type" value="Genomic_DNA"/>
</dbReference>
<evidence type="ECO:0000313" key="8">
    <source>
        <dbReference type="Proteomes" id="UP001518925"/>
    </source>
</evidence>
<sequence length="93" mass="10982">MLKLFKRLRFILKFWRFLPFLLDYFISKEVNLKEKLLSIALIAGYFIMPLDIIPDFLSFFGVLDDIMVASFVLQRIVRKAPSSLKEKHGLDKD</sequence>
<evidence type="ECO:0000256" key="5">
    <source>
        <dbReference type="SAM" id="Phobius"/>
    </source>
</evidence>
<protein>
    <submittedName>
        <fullName evidence="7">DUF1232 domain-containing protein</fullName>
    </submittedName>
</protein>
<dbReference type="RefSeq" id="WP_204201894.1">
    <property type="nucleotide sequence ID" value="NZ_JAFELM010000013.1"/>
</dbReference>
<dbReference type="PIRSF" id="PIRSF029962">
    <property type="entry name" value="UCP029962"/>
    <property type="match status" value="1"/>
</dbReference>
<evidence type="ECO:0000313" key="7">
    <source>
        <dbReference type="EMBL" id="MBM6616504.1"/>
    </source>
</evidence>
<proteinExistence type="predicted"/>
<feature type="transmembrane region" description="Helical" evidence="5">
    <location>
        <begin position="36"/>
        <end position="53"/>
    </location>
</feature>